<reference evidence="1" key="1">
    <citation type="submission" date="2018-05" db="EMBL/GenBank/DDBJ databases">
        <authorList>
            <person name="Lanie J.A."/>
            <person name="Ng W.-L."/>
            <person name="Kazmierczak K.M."/>
            <person name="Andrzejewski T.M."/>
            <person name="Davidsen T.M."/>
            <person name="Wayne K.J."/>
            <person name="Tettelin H."/>
            <person name="Glass J.I."/>
            <person name="Rusch D."/>
            <person name="Podicherti R."/>
            <person name="Tsui H.-C.T."/>
            <person name="Winkler M.E."/>
        </authorList>
    </citation>
    <scope>NUCLEOTIDE SEQUENCE</scope>
</reference>
<protein>
    <submittedName>
        <fullName evidence="1">Uncharacterized protein</fullName>
    </submittedName>
</protein>
<sequence>MRTGWLRHLNGVFVITMIGLLPVITSAQSTAISSALAEELGTLMDDAGLTAVAAGYPDVENRYVAALYFSGRQLLVIAGAYEAPQLLDVKIIAGNYRDVYVDLNSSSPPETRLFVDDYGANGLARIPVDGITDRFTRANQVLLFNGDWAGQQLSETAYNEAYSTADSDFAEMLSILIDQVTES</sequence>
<evidence type="ECO:0000313" key="1">
    <source>
        <dbReference type="EMBL" id="SVA11708.1"/>
    </source>
</evidence>
<accession>A0A381T7Z0</accession>
<dbReference type="AlphaFoldDB" id="A0A381T7Z0"/>
<name>A0A381T7Z0_9ZZZZ</name>
<dbReference type="EMBL" id="UINC01004090">
    <property type="protein sequence ID" value="SVA11708.1"/>
    <property type="molecule type" value="Genomic_DNA"/>
</dbReference>
<proteinExistence type="predicted"/>
<gene>
    <name evidence="1" type="ORF">METZ01_LOCUS64562</name>
</gene>
<organism evidence="1">
    <name type="scientific">marine metagenome</name>
    <dbReference type="NCBI Taxonomy" id="408172"/>
    <lineage>
        <taxon>unclassified sequences</taxon>
        <taxon>metagenomes</taxon>
        <taxon>ecological metagenomes</taxon>
    </lineage>
</organism>